<dbReference type="RefSeq" id="WP_044164972.1">
    <property type="nucleotide sequence ID" value="NZ_JACIER010000022.1"/>
</dbReference>
<proteinExistence type="predicted"/>
<organism evidence="3 4">
    <name type="scientific">Bacteroides reticulotermitis</name>
    <dbReference type="NCBI Taxonomy" id="1133319"/>
    <lineage>
        <taxon>Bacteria</taxon>
        <taxon>Pseudomonadati</taxon>
        <taxon>Bacteroidota</taxon>
        <taxon>Bacteroidia</taxon>
        <taxon>Bacteroidales</taxon>
        <taxon>Bacteroidaceae</taxon>
        <taxon>Bacteroides</taxon>
    </lineage>
</organism>
<dbReference type="InterPro" id="IPR032339">
    <property type="entry name" value="DUF4859"/>
</dbReference>
<name>A0A840D6K7_9BACE</name>
<gene>
    <name evidence="3" type="ORF">GGR06_003916</name>
</gene>
<sequence>MKKNLIYTLIGCFMLAFAACDDIEDATSKHVYGENENPYLKVNAAATVTTSLKFPVARFEPQTLNLKDYAAKFHDYLGMTVDEAVSALADGSVVFYNINSSKGSWNKAAMTKGTTGWYYNTAGGVSEKENAIASLELDKDAKTLVVSMIDGAPVGTSLNLNVGFALNGPDYDNYVRFSFTVTVTDPGRIIVTDNIPTGDYASFQIDFADHENVIVENLGMTLKEFTAACKDSEGDIALYMVDNTTGAWDKESAYTAGGSGISYWLDANCKVTTWNTAGFTLFVETSDDGSFVAIGRAPAIASGTKINIRFVYASKSDDSKFIEFIVNATFD</sequence>
<dbReference type="Proteomes" id="UP000560658">
    <property type="component" value="Unassembled WGS sequence"/>
</dbReference>
<reference evidence="3" key="1">
    <citation type="submission" date="2020-08" db="EMBL/GenBank/DDBJ databases">
        <title>Genomic Encyclopedia of Type Strains, Phase IV (KMG-IV): sequencing the most valuable type-strain genomes for metagenomic binning, comparative biology and taxonomic classification.</title>
        <authorList>
            <person name="Goeker M."/>
        </authorList>
    </citation>
    <scope>NUCLEOTIDE SEQUENCE [LARGE SCALE GENOMIC DNA]</scope>
    <source>
        <strain evidence="3">DSM 105720</strain>
    </source>
</reference>
<dbReference type="AlphaFoldDB" id="A0A840D6K7"/>
<feature type="chain" id="PRO_5032841234" description="DUF4859 domain-containing protein" evidence="1">
    <location>
        <begin position="19"/>
        <end position="331"/>
    </location>
</feature>
<dbReference type="PROSITE" id="PS51257">
    <property type="entry name" value="PROKAR_LIPOPROTEIN"/>
    <property type="match status" value="1"/>
</dbReference>
<protein>
    <recommendedName>
        <fullName evidence="2">DUF4859 domain-containing protein</fullName>
    </recommendedName>
</protein>
<accession>A0A840D6K7</accession>
<feature type="signal peptide" evidence="1">
    <location>
        <begin position="1"/>
        <end position="18"/>
    </location>
</feature>
<evidence type="ECO:0000259" key="2">
    <source>
        <dbReference type="Pfam" id="PF16151"/>
    </source>
</evidence>
<evidence type="ECO:0000313" key="3">
    <source>
        <dbReference type="EMBL" id="MBB4046088.1"/>
    </source>
</evidence>
<keyword evidence="1" id="KW-0732">Signal</keyword>
<keyword evidence="4" id="KW-1185">Reference proteome</keyword>
<evidence type="ECO:0000256" key="1">
    <source>
        <dbReference type="SAM" id="SignalP"/>
    </source>
</evidence>
<dbReference type="Pfam" id="PF16151">
    <property type="entry name" value="DUF4859"/>
    <property type="match status" value="1"/>
</dbReference>
<feature type="domain" description="DUF4859" evidence="2">
    <location>
        <begin position="199"/>
        <end position="312"/>
    </location>
</feature>
<dbReference type="EMBL" id="JACIER010000022">
    <property type="protein sequence ID" value="MBB4046088.1"/>
    <property type="molecule type" value="Genomic_DNA"/>
</dbReference>
<evidence type="ECO:0000313" key="4">
    <source>
        <dbReference type="Proteomes" id="UP000560658"/>
    </source>
</evidence>
<comment type="caution">
    <text evidence="3">The sequence shown here is derived from an EMBL/GenBank/DDBJ whole genome shotgun (WGS) entry which is preliminary data.</text>
</comment>